<dbReference type="Pfam" id="PF05199">
    <property type="entry name" value="GMC_oxred_C"/>
    <property type="match status" value="1"/>
</dbReference>
<evidence type="ECO:0000256" key="3">
    <source>
        <dbReference type="ARBA" id="ARBA00022630"/>
    </source>
</evidence>
<dbReference type="InterPro" id="IPR007867">
    <property type="entry name" value="GMC_OxRtase_C"/>
</dbReference>
<dbReference type="PANTHER" id="PTHR42784:SF1">
    <property type="entry name" value="PYRANOSE 2-OXIDASE"/>
    <property type="match status" value="1"/>
</dbReference>
<accession>A0A540VVT7</accession>
<feature type="domain" description="Glucose-methanol-choline oxidoreductase C-terminal" evidence="7">
    <location>
        <begin position="450"/>
        <end position="505"/>
    </location>
</feature>
<evidence type="ECO:0000313" key="8">
    <source>
        <dbReference type="EMBL" id="TQF00882.1"/>
    </source>
</evidence>
<comment type="caution">
    <text evidence="8">The sequence shown here is derived from an EMBL/GenBank/DDBJ whole genome shotgun (WGS) entry which is preliminary data.</text>
</comment>
<evidence type="ECO:0000259" key="6">
    <source>
        <dbReference type="Pfam" id="PF00732"/>
    </source>
</evidence>
<evidence type="ECO:0000256" key="5">
    <source>
        <dbReference type="ARBA" id="ARBA00023002"/>
    </source>
</evidence>
<dbReference type="InterPro" id="IPR036188">
    <property type="entry name" value="FAD/NAD-bd_sf"/>
</dbReference>
<keyword evidence="5" id="KW-0560">Oxidoreductase</keyword>
<dbReference type="AlphaFoldDB" id="A0A540VVT7"/>
<proteinExistence type="inferred from homology"/>
<organism evidence="8 9">
    <name type="scientific">Spiribacter salinus</name>
    <dbReference type="NCBI Taxonomy" id="1335746"/>
    <lineage>
        <taxon>Bacteria</taxon>
        <taxon>Pseudomonadati</taxon>
        <taxon>Pseudomonadota</taxon>
        <taxon>Gammaproteobacteria</taxon>
        <taxon>Chromatiales</taxon>
        <taxon>Ectothiorhodospiraceae</taxon>
        <taxon>Spiribacter</taxon>
    </lineage>
</organism>
<evidence type="ECO:0000313" key="9">
    <source>
        <dbReference type="Proteomes" id="UP000315400"/>
    </source>
</evidence>
<dbReference type="InterPro" id="IPR000172">
    <property type="entry name" value="GMC_OxRdtase_N"/>
</dbReference>
<comment type="cofactor">
    <cofactor evidence="1">
        <name>FAD</name>
        <dbReference type="ChEBI" id="CHEBI:57692"/>
    </cofactor>
</comment>
<keyword evidence="4" id="KW-0274">FAD</keyword>
<sequence>MNFLPDQNWDVIVIGTGIGGGTVGRALAEAGKKVLFVEKGPRGHRRERTPLSHDIFVPEARLARGLWPARMRGIVNGKESHFFGPLGSGLGGSSTFYAATLERPAPHDLDDSAACPHPGGAWPVSYAEFEPYLSRAEALFHVSGTPDPLSPPPSRELSAPHGMNDVDKLISRRLQKAGMTPYHLHSAIRRLEDCEECLGIKCPRACKMDGRSAGVEPALATGNAELLDCTEITRLESEAGKITGLVARRAGEILTLSAPVVVLAGGAFGTPRLCLASTSEAHPNGIANASGLVGRGLMFHLNEMLAVWPGLKGDAPSKSVGLRDFLCKDGMRLGMVQSMGINASYGEILHYLRQRLGRSRLGGSRLLQEAARLPASLAAILLGEAKIFVGLMEDFPYDENRVLPTDTDEIVFEYRTSTELHKRRKVFRKALRTAFRGQRHLLLSGAPELNYGHPSGTMRFGNNPASSVLRADGRTHDLSNLYVADASFMPSSMGVNPSLTIAAQALRVSEAILQRGGDG</sequence>
<dbReference type="Pfam" id="PF00732">
    <property type="entry name" value="GMC_oxred_N"/>
    <property type="match status" value="1"/>
</dbReference>
<evidence type="ECO:0000256" key="2">
    <source>
        <dbReference type="ARBA" id="ARBA00010790"/>
    </source>
</evidence>
<gene>
    <name evidence="8" type="ORF">FKY71_01135</name>
</gene>
<dbReference type="EMBL" id="VIFK01000003">
    <property type="protein sequence ID" value="TQF00882.1"/>
    <property type="molecule type" value="Genomic_DNA"/>
</dbReference>
<dbReference type="GO" id="GO:0016614">
    <property type="term" value="F:oxidoreductase activity, acting on CH-OH group of donors"/>
    <property type="evidence" value="ECO:0007669"/>
    <property type="project" value="InterPro"/>
</dbReference>
<keyword evidence="3" id="KW-0285">Flavoprotein</keyword>
<dbReference type="PANTHER" id="PTHR42784">
    <property type="entry name" value="PYRANOSE 2-OXIDASE"/>
    <property type="match status" value="1"/>
</dbReference>
<dbReference type="GO" id="GO:0050660">
    <property type="term" value="F:flavin adenine dinucleotide binding"/>
    <property type="evidence" value="ECO:0007669"/>
    <property type="project" value="InterPro"/>
</dbReference>
<dbReference type="InterPro" id="IPR051473">
    <property type="entry name" value="P2Ox-like"/>
</dbReference>
<evidence type="ECO:0000256" key="4">
    <source>
        <dbReference type="ARBA" id="ARBA00022827"/>
    </source>
</evidence>
<dbReference type="Gene3D" id="3.50.50.60">
    <property type="entry name" value="FAD/NAD(P)-binding domain"/>
    <property type="match status" value="2"/>
</dbReference>
<evidence type="ECO:0000259" key="7">
    <source>
        <dbReference type="Pfam" id="PF05199"/>
    </source>
</evidence>
<dbReference type="Proteomes" id="UP000315400">
    <property type="component" value="Unassembled WGS sequence"/>
</dbReference>
<evidence type="ECO:0000256" key="1">
    <source>
        <dbReference type="ARBA" id="ARBA00001974"/>
    </source>
</evidence>
<dbReference type="SUPFAM" id="SSF51905">
    <property type="entry name" value="FAD/NAD(P)-binding domain"/>
    <property type="match status" value="1"/>
</dbReference>
<feature type="domain" description="Glucose-methanol-choline oxidoreductase N-terminal" evidence="6">
    <location>
        <begin position="57"/>
        <end position="301"/>
    </location>
</feature>
<comment type="similarity">
    <text evidence="2">Belongs to the GMC oxidoreductase family.</text>
</comment>
<reference evidence="8 9" key="1">
    <citation type="submission" date="2019-06" db="EMBL/GenBank/DDBJ databases">
        <title>Metagenome assembled Genome of Spiribacter salinus SL48-SHIP from the microbial mat of Salt Lake 48 (Novosibirsk region, Russia).</title>
        <authorList>
            <person name="Shipova A."/>
            <person name="Rozanov A.S."/>
            <person name="Bryanskaya A.V."/>
            <person name="Peltek S.E."/>
        </authorList>
    </citation>
    <scope>NUCLEOTIDE SEQUENCE [LARGE SCALE GENOMIC DNA]</scope>
    <source>
        <strain evidence="8">SL48-SHIP-2</strain>
    </source>
</reference>
<protein>
    <submittedName>
        <fullName evidence="8">GMC family oxidoreductase</fullName>
    </submittedName>
</protein>
<name>A0A540VVT7_9GAMM</name>